<protein>
    <submittedName>
        <fullName evidence="1">Uncharacterized protein</fullName>
    </submittedName>
</protein>
<dbReference type="EMBL" id="CP034338">
    <property type="protein sequence ID" value="AZL69873.1"/>
    <property type="molecule type" value="Genomic_DNA"/>
</dbReference>
<accession>A0A3S8UNT0</accession>
<dbReference type="Proteomes" id="UP000268230">
    <property type="component" value="Chromosome"/>
</dbReference>
<organism evidence="1 2">
    <name type="scientific">Pseudomonas entomophila</name>
    <dbReference type="NCBI Taxonomy" id="312306"/>
    <lineage>
        <taxon>Bacteria</taxon>
        <taxon>Pseudomonadati</taxon>
        <taxon>Pseudomonadota</taxon>
        <taxon>Gammaproteobacteria</taxon>
        <taxon>Pseudomonadales</taxon>
        <taxon>Pseudomonadaceae</taxon>
        <taxon>Pseudomonas</taxon>
    </lineage>
</organism>
<dbReference type="KEGG" id="pory:EJA05_20035"/>
<dbReference type="AlphaFoldDB" id="A0A3S8UNT0"/>
<proteinExistence type="predicted"/>
<gene>
    <name evidence="1" type="ORF">EJA05_20035</name>
</gene>
<dbReference type="OrthoDB" id="9794124at2"/>
<sequence>MMLTSDTPVVLYGAAHRGTMVSRYLKGRCNVIGFIDKRAAEITHHEGLPVSRVADADKTALVIVCVNNIFEHESIALSLAAEGFERVVFCPVNGSNMAWRSAEERAQMASVHNAIIDEQLTLPVEVPALHGLFRPEYKDDALISADDAEVLAWIPAWLVCARRNGNGLFKDSPVFTLFPYLELFKWFDGEADATPNHYMDLYCRNAADQFGIAQTDAWVENVLRSRRQVYERMRQTESVDPLFFVNHAVNADWNSDESHFNMDSGKHRAAFLIHRKRSLVPLKLANADYEAYLNRPALKALIDCMLRSNITELPYPVMHSYFLRVPYRADSAFYETLLKSCRALVLKNFSETGRVSLSGVRLRAESADLEPLAQAFAVLGCSVQHGYQESEFDRAVRDLYRISDRFARSGDVPDACDFVLDEWVAR</sequence>
<evidence type="ECO:0000313" key="2">
    <source>
        <dbReference type="Proteomes" id="UP000268230"/>
    </source>
</evidence>
<name>A0A3S8UNT0_9PSED</name>
<reference evidence="1 2" key="1">
    <citation type="submission" date="2018-12" db="EMBL/GenBank/DDBJ databases">
        <authorList>
            <person name="Li S."/>
            <person name="Yang R."/>
            <person name="Chen G."/>
            <person name="Zou L."/>
            <person name="Zhang C."/>
            <person name="Chen Y."/>
            <person name="Liu Z."/>
            <person name="Li Y."/>
            <person name="Yan Y."/>
            <person name="Huang M."/>
            <person name="Chen T."/>
        </authorList>
    </citation>
    <scope>NUCLEOTIDE SEQUENCE [LARGE SCALE GENOMIC DNA]</scope>
    <source>
        <strain evidence="1 2">1257</strain>
    </source>
</reference>
<evidence type="ECO:0000313" key="1">
    <source>
        <dbReference type="EMBL" id="AZL69873.1"/>
    </source>
</evidence>